<dbReference type="Proteomes" id="UP000799776">
    <property type="component" value="Unassembled WGS sequence"/>
</dbReference>
<keyword evidence="3" id="KW-1185">Reference proteome</keyword>
<dbReference type="OrthoDB" id="5565730at2759"/>
<organism evidence="2 3">
    <name type="scientific">Saccharata proteae CBS 121410</name>
    <dbReference type="NCBI Taxonomy" id="1314787"/>
    <lineage>
        <taxon>Eukaryota</taxon>
        <taxon>Fungi</taxon>
        <taxon>Dikarya</taxon>
        <taxon>Ascomycota</taxon>
        <taxon>Pezizomycotina</taxon>
        <taxon>Dothideomycetes</taxon>
        <taxon>Dothideomycetes incertae sedis</taxon>
        <taxon>Botryosphaeriales</taxon>
        <taxon>Saccharataceae</taxon>
        <taxon>Saccharata</taxon>
    </lineage>
</organism>
<evidence type="ECO:0000313" key="3">
    <source>
        <dbReference type="Proteomes" id="UP000799776"/>
    </source>
</evidence>
<evidence type="ECO:0000313" key="2">
    <source>
        <dbReference type="EMBL" id="KAF2087905.1"/>
    </source>
</evidence>
<keyword evidence="1" id="KW-0472">Membrane</keyword>
<dbReference type="PANTHER" id="PTHR41390:SF1">
    <property type="entry name" value="NADH-UBIQUINONE OXIDOREDUCTASE 213 KDA SUBUNIT"/>
    <property type="match status" value="1"/>
</dbReference>
<keyword evidence="1" id="KW-0812">Transmembrane</keyword>
<comment type="caution">
    <text evidence="2">The sequence shown here is derived from an EMBL/GenBank/DDBJ whole genome shotgun (WGS) entry which is preliminary data.</text>
</comment>
<dbReference type="PANTHER" id="PTHR41390">
    <property type="entry name" value="CHROMOSOME 7, WHOLE GENOME SHOTGUN SEQUENCE"/>
    <property type="match status" value="1"/>
</dbReference>
<feature type="transmembrane region" description="Helical" evidence="1">
    <location>
        <begin position="44"/>
        <end position="64"/>
    </location>
</feature>
<proteinExistence type="predicted"/>
<dbReference type="EMBL" id="ML978718">
    <property type="protein sequence ID" value="KAF2087905.1"/>
    <property type="molecule type" value="Genomic_DNA"/>
</dbReference>
<reference evidence="2" key="1">
    <citation type="journal article" date="2020" name="Stud. Mycol.">
        <title>101 Dothideomycetes genomes: a test case for predicting lifestyles and emergence of pathogens.</title>
        <authorList>
            <person name="Haridas S."/>
            <person name="Albert R."/>
            <person name="Binder M."/>
            <person name="Bloem J."/>
            <person name="Labutti K."/>
            <person name="Salamov A."/>
            <person name="Andreopoulos B."/>
            <person name="Baker S."/>
            <person name="Barry K."/>
            <person name="Bills G."/>
            <person name="Bluhm B."/>
            <person name="Cannon C."/>
            <person name="Castanera R."/>
            <person name="Culley D."/>
            <person name="Daum C."/>
            <person name="Ezra D."/>
            <person name="Gonzalez J."/>
            <person name="Henrissat B."/>
            <person name="Kuo A."/>
            <person name="Liang C."/>
            <person name="Lipzen A."/>
            <person name="Lutzoni F."/>
            <person name="Magnuson J."/>
            <person name="Mondo S."/>
            <person name="Nolan M."/>
            <person name="Ohm R."/>
            <person name="Pangilinan J."/>
            <person name="Park H.-J."/>
            <person name="Ramirez L."/>
            <person name="Alfaro M."/>
            <person name="Sun H."/>
            <person name="Tritt A."/>
            <person name="Yoshinaga Y."/>
            <person name="Zwiers L.-H."/>
            <person name="Turgeon B."/>
            <person name="Goodwin S."/>
            <person name="Spatafora J."/>
            <person name="Crous P."/>
            <person name="Grigoriev I."/>
        </authorList>
    </citation>
    <scope>NUCLEOTIDE SEQUENCE</scope>
    <source>
        <strain evidence="2">CBS 121410</strain>
    </source>
</reference>
<keyword evidence="1" id="KW-1133">Transmembrane helix</keyword>
<gene>
    <name evidence="2" type="ORF">K490DRAFT_65185</name>
</gene>
<sequence>MDPPSDSSQTRNILGSTLSAGAVAAGIGLLAGGAQGIISSQTPSVFALATSLQWGINGAAFWGARSVVLRNGRHQQRFGHKSFLGSSPNTQLERASALAGGFTGVINASLFTRSMRDGIPGIIMGSILGYAGQKGYHYFDSWDDHSDEKNTKDTWFKRLTNSKYSPVKILSDQEYEEMLQEKLLRVETEIALLDDSITKLKLKQEQEREKPSNDPKE</sequence>
<dbReference type="AlphaFoldDB" id="A0A9P4HZ63"/>
<feature type="transmembrane region" description="Helical" evidence="1">
    <location>
        <begin position="12"/>
        <end position="38"/>
    </location>
</feature>
<evidence type="ECO:0000256" key="1">
    <source>
        <dbReference type="SAM" id="Phobius"/>
    </source>
</evidence>
<name>A0A9P4HZ63_9PEZI</name>
<protein>
    <submittedName>
        <fullName evidence="2">Uncharacterized protein</fullName>
    </submittedName>
</protein>
<accession>A0A9P4HZ63</accession>